<dbReference type="AlphaFoldDB" id="A0A401GLP6"/>
<proteinExistence type="predicted"/>
<evidence type="ECO:0000313" key="1">
    <source>
        <dbReference type="EMBL" id="GBE83105.1"/>
    </source>
</evidence>
<dbReference type="InParanoid" id="A0A401GLP6"/>
<comment type="caution">
    <text evidence="1">The sequence shown here is derived from an EMBL/GenBank/DDBJ whole genome shotgun (WGS) entry which is preliminary data.</text>
</comment>
<reference evidence="1 2" key="1">
    <citation type="journal article" date="2018" name="Sci. Rep.">
        <title>Genome sequence of the cauliflower mushroom Sparassis crispa (Hanabiratake) and its association with beneficial usage.</title>
        <authorList>
            <person name="Kiyama R."/>
            <person name="Furutani Y."/>
            <person name="Kawaguchi K."/>
            <person name="Nakanishi T."/>
        </authorList>
    </citation>
    <scope>NUCLEOTIDE SEQUENCE [LARGE SCALE GENOMIC DNA]</scope>
</reference>
<evidence type="ECO:0000313" key="2">
    <source>
        <dbReference type="Proteomes" id="UP000287166"/>
    </source>
</evidence>
<protein>
    <submittedName>
        <fullName evidence="1">Uncharacterized protein</fullName>
    </submittedName>
</protein>
<gene>
    <name evidence="1" type="ORF">SCP_0501520</name>
</gene>
<dbReference type="RefSeq" id="XP_027614018.1">
    <property type="nucleotide sequence ID" value="XM_027758217.1"/>
</dbReference>
<keyword evidence="2" id="KW-1185">Reference proteome</keyword>
<accession>A0A401GLP6</accession>
<dbReference type="EMBL" id="BFAD01000005">
    <property type="protein sequence ID" value="GBE83105.1"/>
    <property type="molecule type" value="Genomic_DNA"/>
</dbReference>
<dbReference type="Proteomes" id="UP000287166">
    <property type="component" value="Unassembled WGS sequence"/>
</dbReference>
<sequence length="212" mass="24570">MSSTTSSSPNTGFKMDPLAAHPAPREYSIYMALCGPSDTRGDYDLYIMHTDKQTRTRKTMQTHYFKTRPVRDDSPEVLKDFIDPFRWIHRPDLLCLVKLGDTDMEWGILGQLLKAQFLNRDKLVQDKRSWVYDSIYMLWSEEFQIAKPLNEPSDLYTFAKAKAHDFAALSTEERLKRPVPTYLTSKEEIEGWDFVPSVVEDQYTNPQTSAKA</sequence>
<dbReference type="GeneID" id="38780022"/>
<name>A0A401GLP6_9APHY</name>
<organism evidence="1 2">
    <name type="scientific">Sparassis crispa</name>
    <dbReference type="NCBI Taxonomy" id="139825"/>
    <lineage>
        <taxon>Eukaryota</taxon>
        <taxon>Fungi</taxon>
        <taxon>Dikarya</taxon>
        <taxon>Basidiomycota</taxon>
        <taxon>Agaricomycotina</taxon>
        <taxon>Agaricomycetes</taxon>
        <taxon>Polyporales</taxon>
        <taxon>Sparassidaceae</taxon>
        <taxon>Sparassis</taxon>
    </lineage>
</organism>